<gene>
    <name evidence="6" type="ORF">DDU33_03985</name>
</gene>
<keyword evidence="7" id="KW-1185">Reference proteome</keyword>
<organism evidence="6 7">
    <name type="scientific">Actinobacillus porcitonsillarum</name>
    <dbReference type="NCBI Taxonomy" id="189834"/>
    <lineage>
        <taxon>Bacteria</taxon>
        <taxon>Pseudomonadati</taxon>
        <taxon>Pseudomonadota</taxon>
        <taxon>Gammaproteobacteria</taxon>
        <taxon>Pasteurellales</taxon>
        <taxon>Pasteurellaceae</taxon>
        <taxon>Actinobacillus</taxon>
    </lineage>
</organism>
<dbReference type="Pfam" id="PF01988">
    <property type="entry name" value="VIT1"/>
    <property type="match status" value="1"/>
</dbReference>
<dbReference type="RefSeq" id="WP_108923301.1">
    <property type="nucleotide sequence ID" value="NZ_CP029206.1"/>
</dbReference>
<evidence type="ECO:0008006" key="8">
    <source>
        <dbReference type="Google" id="ProtNLM"/>
    </source>
</evidence>
<evidence type="ECO:0000313" key="7">
    <source>
        <dbReference type="Proteomes" id="UP000244920"/>
    </source>
</evidence>
<protein>
    <recommendedName>
        <fullName evidence="8">VIT family protein</fullName>
    </recommendedName>
</protein>
<dbReference type="GO" id="GO:0005384">
    <property type="term" value="F:manganese ion transmembrane transporter activity"/>
    <property type="evidence" value="ECO:0007669"/>
    <property type="project" value="InterPro"/>
</dbReference>
<comment type="subcellular location">
    <subcellularLocation>
        <location evidence="1">Endomembrane system</location>
        <topology evidence="1">Multi-pass membrane protein</topology>
    </subcellularLocation>
</comment>
<dbReference type="CDD" id="cd02432">
    <property type="entry name" value="Nodulin-21_like_1"/>
    <property type="match status" value="1"/>
</dbReference>
<sequence>MKRTQHNEHHLSHRSNWLRAGVLGANDGLISTASLMTGMVAAQPEFHTLLLTGASALVGGAISMAAGEYVSVYSQADTEKADMEMEKRELEIHPEEELDELTTIYEERGLTPELAREVAIQLTAHNALDAHMRDEIGISEENFANPLQAALSSAAAFAMGAAIPLLVILIAPINILLATLIFSTLFGLGLLGYISAKLGGAPARPAIIRIVIWGAIAMGITGLIGKLVGVTV</sequence>
<dbReference type="GO" id="GO:0012505">
    <property type="term" value="C:endomembrane system"/>
    <property type="evidence" value="ECO:0007669"/>
    <property type="project" value="UniProtKB-SubCell"/>
</dbReference>
<dbReference type="InterPro" id="IPR008217">
    <property type="entry name" value="Ccc1_fam"/>
</dbReference>
<dbReference type="AlphaFoldDB" id="A0A2U8FK26"/>
<dbReference type="KEGG" id="apor:DDU33_03985"/>
<feature type="transmembrane region" description="Helical" evidence="5">
    <location>
        <begin position="149"/>
        <end position="169"/>
    </location>
</feature>
<dbReference type="Proteomes" id="UP000244920">
    <property type="component" value="Chromosome"/>
</dbReference>
<evidence type="ECO:0000256" key="5">
    <source>
        <dbReference type="SAM" id="Phobius"/>
    </source>
</evidence>
<evidence type="ECO:0000256" key="1">
    <source>
        <dbReference type="ARBA" id="ARBA00004127"/>
    </source>
</evidence>
<evidence type="ECO:0000256" key="3">
    <source>
        <dbReference type="ARBA" id="ARBA00022989"/>
    </source>
</evidence>
<dbReference type="GO" id="GO:0030026">
    <property type="term" value="P:intracellular manganese ion homeostasis"/>
    <property type="evidence" value="ECO:0007669"/>
    <property type="project" value="InterPro"/>
</dbReference>
<dbReference type="PANTHER" id="PTHR31851">
    <property type="entry name" value="FE(2+)/MN(2+) TRANSPORTER PCL1"/>
    <property type="match status" value="1"/>
</dbReference>
<dbReference type="EMBL" id="CP029206">
    <property type="protein sequence ID" value="AWI50704.1"/>
    <property type="molecule type" value="Genomic_DNA"/>
</dbReference>
<keyword evidence="2 5" id="KW-0812">Transmembrane</keyword>
<feature type="transmembrane region" description="Helical" evidence="5">
    <location>
        <begin position="175"/>
        <end position="194"/>
    </location>
</feature>
<evidence type="ECO:0000256" key="4">
    <source>
        <dbReference type="ARBA" id="ARBA00023136"/>
    </source>
</evidence>
<accession>A0A2U8FK26</accession>
<reference evidence="7" key="1">
    <citation type="submission" date="2018-05" db="EMBL/GenBank/DDBJ databases">
        <title>Complete genome sequence of Actinobacillus porcitonsillarum reference strain 9953L55 (CCUG 46996).</title>
        <authorList>
            <person name="Dona V."/>
            <person name="Perreten V."/>
        </authorList>
    </citation>
    <scope>NUCLEOTIDE SEQUENCE [LARGE SCALE GENOMIC DNA]</scope>
    <source>
        <strain evidence="7">9953L55</strain>
    </source>
</reference>
<proteinExistence type="predicted"/>
<evidence type="ECO:0000256" key="2">
    <source>
        <dbReference type="ARBA" id="ARBA00022692"/>
    </source>
</evidence>
<evidence type="ECO:0000313" key="6">
    <source>
        <dbReference type="EMBL" id="AWI50704.1"/>
    </source>
</evidence>
<keyword evidence="3 5" id="KW-1133">Transmembrane helix</keyword>
<name>A0A2U8FK26_9PAST</name>
<keyword evidence="4 5" id="KW-0472">Membrane</keyword>
<feature type="transmembrane region" description="Helical" evidence="5">
    <location>
        <begin position="206"/>
        <end position="228"/>
    </location>
</feature>